<reference evidence="2" key="2">
    <citation type="submission" date="2020-11" db="EMBL/GenBank/DDBJ databases">
        <authorList>
            <consortium name="DOE Joint Genome Institute"/>
            <person name="Kuo A."/>
            <person name="Miyauchi S."/>
            <person name="Kiss E."/>
            <person name="Drula E."/>
            <person name="Kohler A."/>
            <person name="Sanchez-Garcia M."/>
            <person name="Andreopoulos B."/>
            <person name="Barry K.W."/>
            <person name="Bonito G."/>
            <person name="Buee M."/>
            <person name="Carver A."/>
            <person name="Chen C."/>
            <person name="Cichocki N."/>
            <person name="Clum A."/>
            <person name="Culley D."/>
            <person name="Crous P.W."/>
            <person name="Fauchery L."/>
            <person name="Girlanda M."/>
            <person name="Hayes R."/>
            <person name="Keri Z."/>
            <person name="Labutti K."/>
            <person name="Lipzen A."/>
            <person name="Lombard V."/>
            <person name="Magnuson J."/>
            <person name="Maillard F."/>
            <person name="Morin E."/>
            <person name="Murat C."/>
            <person name="Nolan M."/>
            <person name="Ohm R."/>
            <person name="Pangilinan J."/>
            <person name="Pereira M."/>
            <person name="Perotto S."/>
            <person name="Peter M."/>
            <person name="Riley R."/>
            <person name="Sitrit Y."/>
            <person name="Stielow B."/>
            <person name="Szollosi G."/>
            <person name="Zifcakova L."/>
            <person name="Stursova M."/>
            <person name="Spatafora J.W."/>
            <person name="Tedersoo L."/>
            <person name="Vaario L.-M."/>
            <person name="Yamada A."/>
            <person name="Yan M."/>
            <person name="Wang P."/>
            <person name="Xu J."/>
            <person name="Bruns T."/>
            <person name="Baldrian P."/>
            <person name="Vilgalys R."/>
            <person name="Henrissat B."/>
            <person name="Grigoriev I.V."/>
            <person name="Hibbett D."/>
            <person name="Nagy L.G."/>
            <person name="Martin F.M."/>
        </authorList>
    </citation>
    <scope>NUCLEOTIDE SEQUENCE</scope>
    <source>
        <strain evidence="2">UH-Tt-Lm1</strain>
    </source>
</reference>
<dbReference type="OrthoDB" id="3302723at2759"/>
<feature type="region of interest" description="Disordered" evidence="1">
    <location>
        <begin position="795"/>
        <end position="844"/>
    </location>
</feature>
<feature type="compositionally biased region" description="Polar residues" evidence="1">
    <location>
        <begin position="80"/>
        <end position="105"/>
    </location>
</feature>
<gene>
    <name evidence="2" type="ORF">BJ322DRAFT_1020308</name>
</gene>
<comment type="caution">
    <text evidence="2">The sequence shown here is derived from an EMBL/GenBank/DDBJ whole genome shotgun (WGS) entry which is preliminary data.</text>
</comment>
<feature type="region of interest" description="Disordered" evidence="1">
    <location>
        <begin position="39"/>
        <end position="105"/>
    </location>
</feature>
<dbReference type="EMBL" id="WIUZ02000006">
    <property type="protein sequence ID" value="KAF9786226.1"/>
    <property type="molecule type" value="Genomic_DNA"/>
</dbReference>
<feature type="region of interest" description="Disordered" evidence="1">
    <location>
        <begin position="861"/>
        <end position="931"/>
    </location>
</feature>
<evidence type="ECO:0000256" key="1">
    <source>
        <dbReference type="SAM" id="MobiDB-lite"/>
    </source>
</evidence>
<proteinExistence type="predicted"/>
<keyword evidence="3" id="KW-1185">Reference proteome</keyword>
<dbReference type="Proteomes" id="UP000736335">
    <property type="component" value="Unassembled WGS sequence"/>
</dbReference>
<feature type="compositionally biased region" description="Basic residues" evidence="1">
    <location>
        <begin position="11"/>
        <end position="22"/>
    </location>
</feature>
<organism evidence="2 3">
    <name type="scientific">Thelephora terrestris</name>
    <dbReference type="NCBI Taxonomy" id="56493"/>
    <lineage>
        <taxon>Eukaryota</taxon>
        <taxon>Fungi</taxon>
        <taxon>Dikarya</taxon>
        <taxon>Basidiomycota</taxon>
        <taxon>Agaricomycotina</taxon>
        <taxon>Agaricomycetes</taxon>
        <taxon>Thelephorales</taxon>
        <taxon>Thelephoraceae</taxon>
        <taxon>Thelephora</taxon>
    </lineage>
</organism>
<evidence type="ECO:0008006" key="4">
    <source>
        <dbReference type="Google" id="ProtNLM"/>
    </source>
</evidence>
<sequence>MFASATMIRTSRTKQHNKKPYHRVQVPQEILEQMDRIATESASRENRGTPSTTGDLPGRRMFSGRGNAANIPEDRPGASMNDTLTTGSASSSLNRTVPSSPKTSNTIQLADDVTVEVIDRTTREDTSKAIVDVEKLRLDLKELLEEFVARANEVCTLWPVPSKTPLGWLSDFAIDIDGLIGKKFNSQHTMAANNIDIESILSTSDTFRLAPRISFATPVDEITWIVTEYEQSGVPCVITGFPLVEGDKQSPLRKVEEWMDSIYANRTHADVSTDAHNRGNARSATGITLPCPPEWHTWLRDSYLVPGCLRPWGENDLLTESMCNEWLKLSGPDSGSFDVRSTGFFTLFAHTISAALFQDESRLTVRHDLLFSGGTDAAKHWFMTAEEDWPQVTENLRERNSSNVIRVRSMSVQELKEAPHNIYVYTQKKGDLVILPPRRLEPSGLGLPATNNPPSFSQNIHQGITASLCWEWMTWQALELFIYHDRFFKQRTCSQVPYHPQKIIVFKILDLCNKLGELKGSQPDDPSLLAISETLKNRFILFDEVINSSHCSQDELLPTLDLGSCVRDNTTGDLVDCKILICSYCFIDGRACLCGNMKPWKTQPLAELMEIRTRIANLLGVSDEIFGPVVTEASTTISGIHRNIAEEQSVDRACSIPPAPSHRVPKSLIINCQGCHANRCYKHVLSTYHIHSAQALRAVRADTTSTLWHNLHKEMKSTYPKNYLQLKAAVKNGLKYPLVNRLAFYASNFAPAAPLNQAVALGFYDMAENGVQEVTHSISRSTSVLSLTGVEDGIPRSRQLRRRNSSFRQASTVAEGSTLQKRTHSPPEEGPSKRSRMSKPSDKQVMGTIQEEMLGRNQKDNHFQGAMSHNDADSSKEGSASHPHPEHQRANRNSLQVVRGHYKSGRNPKEKPNLNRTSFGLTSKGLSLQQD</sequence>
<feature type="region of interest" description="Disordered" evidence="1">
    <location>
        <begin position="1"/>
        <end position="22"/>
    </location>
</feature>
<feature type="compositionally biased region" description="Polar residues" evidence="1">
    <location>
        <begin position="914"/>
        <end position="931"/>
    </location>
</feature>
<dbReference type="Gene3D" id="2.60.120.650">
    <property type="entry name" value="Cupin"/>
    <property type="match status" value="1"/>
</dbReference>
<feature type="compositionally biased region" description="Polar residues" evidence="1">
    <location>
        <begin position="806"/>
        <end position="820"/>
    </location>
</feature>
<evidence type="ECO:0000313" key="2">
    <source>
        <dbReference type="EMBL" id="KAF9786226.1"/>
    </source>
</evidence>
<evidence type="ECO:0000313" key="3">
    <source>
        <dbReference type="Proteomes" id="UP000736335"/>
    </source>
</evidence>
<dbReference type="AlphaFoldDB" id="A0A9P6HFQ9"/>
<reference evidence="2" key="1">
    <citation type="journal article" date="2020" name="Nat. Commun.">
        <title>Large-scale genome sequencing of mycorrhizal fungi provides insights into the early evolution of symbiotic traits.</title>
        <authorList>
            <person name="Miyauchi S."/>
            <person name="Kiss E."/>
            <person name="Kuo A."/>
            <person name="Drula E."/>
            <person name="Kohler A."/>
            <person name="Sanchez-Garcia M."/>
            <person name="Morin E."/>
            <person name="Andreopoulos B."/>
            <person name="Barry K.W."/>
            <person name="Bonito G."/>
            <person name="Buee M."/>
            <person name="Carver A."/>
            <person name="Chen C."/>
            <person name="Cichocki N."/>
            <person name="Clum A."/>
            <person name="Culley D."/>
            <person name="Crous P.W."/>
            <person name="Fauchery L."/>
            <person name="Girlanda M."/>
            <person name="Hayes R.D."/>
            <person name="Keri Z."/>
            <person name="LaButti K."/>
            <person name="Lipzen A."/>
            <person name="Lombard V."/>
            <person name="Magnuson J."/>
            <person name="Maillard F."/>
            <person name="Murat C."/>
            <person name="Nolan M."/>
            <person name="Ohm R.A."/>
            <person name="Pangilinan J."/>
            <person name="Pereira M.F."/>
            <person name="Perotto S."/>
            <person name="Peter M."/>
            <person name="Pfister S."/>
            <person name="Riley R."/>
            <person name="Sitrit Y."/>
            <person name="Stielow J.B."/>
            <person name="Szollosi G."/>
            <person name="Zifcakova L."/>
            <person name="Stursova M."/>
            <person name="Spatafora J.W."/>
            <person name="Tedersoo L."/>
            <person name="Vaario L.M."/>
            <person name="Yamada A."/>
            <person name="Yan M."/>
            <person name="Wang P."/>
            <person name="Xu J."/>
            <person name="Bruns T."/>
            <person name="Baldrian P."/>
            <person name="Vilgalys R."/>
            <person name="Dunand C."/>
            <person name="Henrissat B."/>
            <person name="Grigoriev I.V."/>
            <person name="Hibbett D."/>
            <person name="Nagy L.G."/>
            <person name="Martin F.M."/>
        </authorList>
    </citation>
    <scope>NUCLEOTIDE SEQUENCE</scope>
    <source>
        <strain evidence="2">UH-Tt-Lm1</strain>
    </source>
</reference>
<accession>A0A9P6HFQ9</accession>
<name>A0A9P6HFQ9_9AGAM</name>
<protein>
    <recommendedName>
        <fullName evidence="4">JmjC domain-containing protein</fullName>
    </recommendedName>
</protein>